<protein>
    <submittedName>
        <fullName evidence="1">Uncharacterized protein</fullName>
    </submittedName>
</protein>
<evidence type="ECO:0000313" key="1">
    <source>
        <dbReference type="EMBL" id="KAK8589935.1"/>
    </source>
</evidence>
<keyword evidence="2" id="KW-1185">Reference proteome</keyword>
<reference evidence="1 2" key="1">
    <citation type="journal article" date="2024" name="G3 (Bethesda)">
        <title>Genome assembly of Hibiscus sabdariffa L. provides insights into metabolisms of medicinal natural products.</title>
        <authorList>
            <person name="Kim T."/>
        </authorList>
    </citation>
    <scope>NUCLEOTIDE SEQUENCE [LARGE SCALE GENOMIC DNA]</scope>
    <source>
        <strain evidence="1">TK-2024</strain>
        <tissue evidence="1">Old leaves</tissue>
    </source>
</reference>
<organism evidence="1 2">
    <name type="scientific">Hibiscus sabdariffa</name>
    <name type="common">roselle</name>
    <dbReference type="NCBI Taxonomy" id="183260"/>
    <lineage>
        <taxon>Eukaryota</taxon>
        <taxon>Viridiplantae</taxon>
        <taxon>Streptophyta</taxon>
        <taxon>Embryophyta</taxon>
        <taxon>Tracheophyta</taxon>
        <taxon>Spermatophyta</taxon>
        <taxon>Magnoliopsida</taxon>
        <taxon>eudicotyledons</taxon>
        <taxon>Gunneridae</taxon>
        <taxon>Pentapetalae</taxon>
        <taxon>rosids</taxon>
        <taxon>malvids</taxon>
        <taxon>Malvales</taxon>
        <taxon>Malvaceae</taxon>
        <taxon>Malvoideae</taxon>
        <taxon>Hibiscus</taxon>
    </lineage>
</organism>
<accession>A0ABR2G091</accession>
<gene>
    <name evidence="1" type="ORF">V6N12_024324</name>
</gene>
<proteinExistence type="predicted"/>
<dbReference type="Proteomes" id="UP001472677">
    <property type="component" value="Unassembled WGS sequence"/>
</dbReference>
<sequence>MLFWCIRYRYACKHISTHSSETSCYTFGAKSIGTMMCVSVRVPHVSVRPAKGKVVVAKWLSVPATKRIGTAIKEYRYGSAVSVLEIDSKICM</sequence>
<comment type="caution">
    <text evidence="1">The sequence shown here is derived from an EMBL/GenBank/DDBJ whole genome shotgun (WGS) entry which is preliminary data.</text>
</comment>
<dbReference type="EMBL" id="JBBPBM010000004">
    <property type="protein sequence ID" value="KAK8589935.1"/>
    <property type="molecule type" value="Genomic_DNA"/>
</dbReference>
<name>A0ABR2G091_9ROSI</name>
<evidence type="ECO:0000313" key="2">
    <source>
        <dbReference type="Proteomes" id="UP001472677"/>
    </source>
</evidence>